<proteinExistence type="predicted"/>
<dbReference type="Proteomes" id="UP000649232">
    <property type="component" value="Unassembled WGS sequence"/>
</dbReference>
<accession>A0ABS0WG74</accession>
<dbReference type="EMBL" id="JAEILT010000019">
    <property type="protein sequence ID" value="MBJ2137448.1"/>
    <property type="molecule type" value="Genomic_DNA"/>
</dbReference>
<sequence>MLTPSEMLALNDSALFEQLGMAVKSDYLGALPEEEEAEFEERIIGKSYFERQLANIKQIYCNNALTTRLSDNEKEDVDLFVSALLDSFISYYGGWAGTVILVQIYKIGIHKFCCEELT</sequence>
<evidence type="ECO:0000313" key="1">
    <source>
        <dbReference type="EMBL" id="MBJ2137448.1"/>
    </source>
</evidence>
<organism evidence="1 2">
    <name type="scientific">Paraglaciecola chathamensis</name>
    <dbReference type="NCBI Taxonomy" id="368405"/>
    <lineage>
        <taxon>Bacteria</taxon>
        <taxon>Pseudomonadati</taxon>
        <taxon>Pseudomonadota</taxon>
        <taxon>Gammaproteobacteria</taxon>
        <taxon>Alteromonadales</taxon>
        <taxon>Alteromonadaceae</taxon>
        <taxon>Paraglaciecola</taxon>
    </lineage>
</organism>
<gene>
    <name evidence="1" type="ORF">JEU11_13385</name>
</gene>
<evidence type="ECO:0000313" key="2">
    <source>
        <dbReference type="Proteomes" id="UP000649232"/>
    </source>
</evidence>
<dbReference type="RefSeq" id="WP_007104257.1">
    <property type="nucleotide sequence ID" value="NZ_JAEILT010000019.1"/>
</dbReference>
<protein>
    <submittedName>
        <fullName evidence="1">Uncharacterized protein</fullName>
    </submittedName>
</protein>
<name>A0ABS0WG74_9ALTE</name>
<comment type="caution">
    <text evidence="1">The sequence shown here is derived from an EMBL/GenBank/DDBJ whole genome shotgun (WGS) entry which is preliminary data.</text>
</comment>
<reference evidence="1 2" key="1">
    <citation type="submission" date="2020-12" db="EMBL/GenBank/DDBJ databases">
        <title>Draft genome sequences of nine environmental bacterial isolates colonizing plastic.</title>
        <authorList>
            <person name="Borre I."/>
            <person name="Sonnenschein E.C."/>
        </authorList>
    </citation>
    <scope>NUCLEOTIDE SEQUENCE [LARGE SCALE GENOMIC DNA]</scope>
    <source>
        <strain evidence="1 2">IB30</strain>
    </source>
</reference>